<keyword evidence="9" id="KW-0539">Nucleus</keyword>
<comment type="similarity">
    <text evidence="2">Belongs to the DNA repair enzymes AP/ExoA family.</text>
</comment>
<dbReference type="AlphaFoldDB" id="A0AA91T3B4"/>
<evidence type="ECO:0000259" key="15">
    <source>
        <dbReference type="PROSITE" id="PS51999"/>
    </source>
</evidence>
<accession>A0AA91T3B4</accession>
<dbReference type="GO" id="GO:0006284">
    <property type="term" value="P:base-excision repair"/>
    <property type="evidence" value="ECO:0007669"/>
    <property type="project" value="TreeGrafter"/>
</dbReference>
<dbReference type="KEGG" id="clus:A9F13_03g01705"/>
<evidence type="ECO:0000256" key="3">
    <source>
        <dbReference type="ARBA" id="ARBA00013541"/>
    </source>
</evidence>
<keyword evidence="11" id="KW-0464">Manganese</keyword>
<feature type="binding site" evidence="11">
    <location>
        <position position="22"/>
    </location>
    <ligand>
        <name>Mg(2+)</name>
        <dbReference type="ChEBI" id="CHEBI:18420"/>
        <label>1</label>
    </ligand>
</feature>
<evidence type="ECO:0000256" key="1">
    <source>
        <dbReference type="ARBA" id="ARBA00001936"/>
    </source>
</evidence>
<evidence type="ECO:0000256" key="14">
    <source>
        <dbReference type="SAM" id="MobiDB-lite"/>
    </source>
</evidence>
<feature type="binding site" evidence="11">
    <location>
        <position position="225"/>
    </location>
    <ligand>
        <name>Mg(2+)</name>
        <dbReference type="ChEBI" id="CHEBI:18420"/>
        <label>1</label>
    </ligand>
</feature>
<evidence type="ECO:0000256" key="9">
    <source>
        <dbReference type="ARBA" id="ARBA00023242"/>
    </source>
</evidence>
<evidence type="ECO:0000256" key="6">
    <source>
        <dbReference type="ARBA" id="ARBA00022801"/>
    </source>
</evidence>
<dbReference type="InterPro" id="IPR020848">
    <property type="entry name" value="AP_endonuclease_F1_CS"/>
</dbReference>
<dbReference type="GO" id="GO:0005634">
    <property type="term" value="C:nucleus"/>
    <property type="evidence" value="ECO:0007669"/>
    <property type="project" value="TreeGrafter"/>
</dbReference>
<dbReference type="PANTHER" id="PTHR22748:SF4">
    <property type="entry name" value="DNA-(APURINIC OR APYRIMIDINIC SITE) ENDONUCLEASE 2"/>
    <property type="match status" value="1"/>
</dbReference>
<feature type="site" description="Important for catalytic activity" evidence="12">
    <location>
        <position position="330"/>
    </location>
</feature>
<sequence>MLPPLDKVPPKPAKCLRFMSFNINGGKSLFNYHPWNSLRTYDNLALALNADILSLQELKIQTDAIAHVASVAKFRAFVSVPKEKKGYSGVALYVRIPTDEDPDHVRQALTVIRAEEGMTGRLLSAEKVQYKDLQPNKAIGGYLEAEEVSQMGLDETSLRRLDSEGRCVAVELAGGTVVFSVYCPANSQGSEEGQEFRMAFLSVLLKRCRKLHEMGKNVVLMGDINVSMDLIDNAEGIDVAVKEKRIVNNLREGAAAFEETNKSECLLFRSSQPHRTLLNSYVIPSLEGVSKKEQILCDTTRLIQKRRLAMYTVWNTRTGARQANFGSRIDLILASGGEFIRNVVNADILPFLYGSDHAPVFTDVDVSYQSLCPIEAPKIAFEARYFYKLVRHRDISSMFGAINKKRSVTPERTENSPKPQYVSRKKPKTQGQQSIGNFFFKDSKVNEDDRLNHNSNIKATQNSISQGQGGEVGNEKSGEVTNNNEEGDLPSDAVESSVHNTKNKDILHQKNGHLSSEEDQPPQMPKTIKINSVQSLMLSMYGNPPYCKHKEPCILKTSLTKATKGKRFWCCPKENKGGYGEMGDHRCDYFEWAKPNAGKAE</sequence>
<dbReference type="InterPro" id="IPR010666">
    <property type="entry name" value="Znf_GRF"/>
</dbReference>
<feature type="site" description="Interaction with DNA substrate" evidence="12">
    <location>
        <position position="357"/>
    </location>
</feature>
<feature type="active site" description="Proton donor/acceptor" evidence="10">
    <location>
        <position position="223"/>
    </location>
</feature>
<name>A0AA91T3B4_CLALS</name>
<feature type="active site" description="Proton acceptor" evidence="10">
    <location>
        <position position="357"/>
    </location>
</feature>
<keyword evidence="7" id="KW-0862">Zinc</keyword>
<dbReference type="InterPro" id="IPR036691">
    <property type="entry name" value="Endo/exonu/phosph_ase_sf"/>
</dbReference>
<dbReference type="InterPro" id="IPR020847">
    <property type="entry name" value="AP_endonuclease_F1_BS"/>
</dbReference>
<dbReference type="PROSITE" id="PS00728">
    <property type="entry name" value="AP_NUCLEASE_F1_3"/>
    <property type="match status" value="1"/>
</dbReference>
<comment type="caution">
    <text evidence="16">The sequence shown here is derived from an EMBL/GenBank/DDBJ whole genome shotgun (WGS) entry which is preliminary data.</text>
</comment>
<dbReference type="Pfam" id="PF03372">
    <property type="entry name" value="Exo_endo_phos"/>
    <property type="match status" value="1"/>
</dbReference>
<feature type="binding site" evidence="11">
    <location>
        <position position="223"/>
    </location>
    <ligand>
        <name>Mg(2+)</name>
        <dbReference type="ChEBI" id="CHEBI:18420"/>
        <label>1</label>
    </ligand>
</feature>
<dbReference type="InterPro" id="IPR004808">
    <property type="entry name" value="AP_endonuc_1"/>
</dbReference>
<evidence type="ECO:0000313" key="16">
    <source>
        <dbReference type="EMBL" id="OVF10036.1"/>
    </source>
</evidence>
<dbReference type="Gene3D" id="3.60.10.10">
    <property type="entry name" value="Endonuclease/exonuclease/phosphatase"/>
    <property type="match status" value="1"/>
</dbReference>
<dbReference type="PROSITE" id="PS51435">
    <property type="entry name" value="AP_NUCLEASE_F1_4"/>
    <property type="match status" value="1"/>
</dbReference>
<feature type="active site" evidence="10">
    <location>
        <position position="182"/>
    </location>
</feature>
<dbReference type="GO" id="GO:0003677">
    <property type="term" value="F:DNA binding"/>
    <property type="evidence" value="ECO:0007669"/>
    <property type="project" value="InterPro"/>
</dbReference>
<feature type="site" description="Transition state stabilizer" evidence="12">
    <location>
        <position position="225"/>
    </location>
</feature>
<evidence type="ECO:0000256" key="7">
    <source>
        <dbReference type="ARBA" id="ARBA00022833"/>
    </source>
</evidence>
<proteinExistence type="inferred from homology"/>
<comment type="cofactor">
    <cofactor evidence="11">
        <name>Mg(2+)</name>
        <dbReference type="ChEBI" id="CHEBI:18420"/>
    </cofactor>
    <cofactor evidence="11">
        <name>Mn(2+)</name>
        <dbReference type="ChEBI" id="CHEBI:29035"/>
    </cofactor>
    <text evidence="11">Probably binds two magnesium or manganese ions per subunit.</text>
</comment>
<keyword evidence="4 11" id="KW-0479">Metal-binding</keyword>
<feature type="binding site" evidence="11">
    <location>
        <position position="357"/>
    </location>
    <ligand>
        <name>Mg(2+)</name>
        <dbReference type="ChEBI" id="CHEBI:18420"/>
        <label>1</label>
    </ligand>
</feature>
<comment type="cofactor">
    <cofactor evidence="1">
        <name>Mn(2+)</name>
        <dbReference type="ChEBI" id="CHEBI:29035"/>
    </cofactor>
</comment>
<dbReference type="GO" id="GO:0008270">
    <property type="term" value="F:zinc ion binding"/>
    <property type="evidence" value="ECO:0007669"/>
    <property type="project" value="UniProtKB-KW"/>
</dbReference>
<dbReference type="GO" id="GO:0008311">
    <property type="term" value="F:double-stranded DNA 3'-5' DNA exonuclease activity"/>
    <property type="evidence" value="ECO:0007669"/>
    <property type="project" value="TreeGrafter"/>
</dbReference>
<dbReference type="Proteomes" id="UP000195602">
    <property type="component" value="Unassembled WGS sequence"/>
</dbReference>
<dbReference type="GO" id="GO:0003906">
    <property type="term" value="F:DNA-(apurinic or apyrimidinic site) endonuclease activity"/>
    <property type="evidence" value="ECO:0007669"/>
    <property type="project" value="TreeGrafter"/>
</dbReference>
<evidence type="ECO:0000256" key="13">
    <source>
        <dbReference type="PROSITE-ProRule" id="PRU01343"/>
    </source>
</evidence>
<feature type="binding site" evidence="11">
    <location>
        <position position="57"/>
    </location>
    <ligand>
        <name>Mg(2+)</name>
        <dbReference type="ChEBI" id="CHEBI:18420"/>
        <label>1</label>
    </ligand>
</feature>
<dbReference type="GO" id="GO:0016829">
    <property type="term" value="F:lyase activity"/>
    <property type="evidence" value="ECO:0007669"/>
    <property type="project" value="UniProtKB-KW"/>
</dbReference>
<dbReference type="EMBL" id="LYUB02000003">
    <property type="protein sequence ID" value="OVF10036.1"/>
    <property type="molecule type" value="Genomic_DNA"/>
</dbReference>
<evidence type="ECO:0000256" key="8">
    <source>
        <dbReference type="ARBA" id="ARBA00022842"/>
    </source>
</evidence>
<feature type="domain" description="GRF-type" evidence="15">
    <location>
        <begin position="547"/>
        <end position="596"/>
    </location>
</feature>
<evidence type="ECO:0000256" key="5">
    <source>
        <dbReference type="ARBA" id="ARBA00022771"/>
    </source>
</evidence>
<keyword evidence="6" id="KW-0378">Hydrolase</keyword>
<feature type="region of interest" description="Disordered" evidence="14">
    <location>
        <begin position="459"/>
        <end position="525"/>
    </location>
</feature>
<evidence type="ECO:0000256" key="2">
    <source>
        <dbReference type="ARBA" id="ARBA00007092"/>
    </source>
</evidence>
<keyword evidence="5 13" id="KW-0863">Zinc-finger</keyword>
<dbReference type="SUPFAM" id="SSF56219">
    <property type="entry name" value="DNase I-like"/>
    <property type="match status" value="1"/>
</dbReference>
<evidence type="ECO:0000256" key="10">
    <source>
        <dbReference type="PIRSR" id="PIRSR604808-1"/>
    </source>
</evidence>
<feature type="binding site" evidence="11">
    <location>
        <position position="356"/>
    </location>
    <ligand>
        <name>Mg(2+)</name>
        <dbReference type="ChEBI" id="CHEBI:18420"/>
        <label>1</label>
    </ligand>
</feature>
<feature type="region of interest" description="Disordered" evidence="14">
    <location>
        <begin position="406"/>
        <end position="437"/>
    </location>
</feature>
<dbReference type="PANTHER" id="PTHR22748">
    <property type="entry name" value="AP ENDONUCLEASE"/>
    <property type="match status" value="1"/>
</dbReference>
<dbReference type="PROSITE" id="PS00726">
    <property type="entry name" value="AP_NUCLEASE_F1_1"/>
    <property type="match status" value="1"/>
</dbReference>
<evidence type="ECO:0000256" key="11">
    <source>
        <dbReference type="PIRSR" id="PIRSR604808-2"/>
    </source>
</evidence>
<dbReference type="GO" id="GO:0008081">
    <property type="term" value="F:phosphoric diester hydrolase activity"/>
    <property type="evidence" value="ECO:0007669"/>
    <property type="project" value="TreeGrafter"/>
</dbReference>
<evidence type="ECO:0000313" key="17">
    <source>
        <dbReference type="Proteomes" id="UP000195602"/>
    </source>
</evidence>
<organism evidence="16 17">
    <name type="scientific">Clavispora lusitaniae</name>
    <name type="common">Candida lusitaniae</name>
    <dbReference type="NCBI Taxonomy" id="36911"/>
    <lineage>
        <taxon>Eukaryota</taxon>
        <taxon>Fungi</taxon>
        <taxon>Dikarya</taxon>
        <taxon>Ascomycota</taxon>
        <taxon>Saccharomycotina</taxon>
        <taxon>Pichiomycetes</taxon>
        <taxon>Metschnikowiaceae</taxon>
        <taxon>Clavispora</taxon>
    </lineage>
</organism>
<keyword evidence="8 11" id="KW-0460">Magnesium</keyword>
<evidence type="ECO:0000256" key="12">
    <source>
        <dbReference type="PIRSR" id="PIRSR604808-3"/>
    </source>
</evidence>
<keyword evidence="16" id="KW-0456">Lyase</keyword>
<dbReference type="InterPro" id="IPR005135">
    <property type="entry name" value="Endo/exonuclease/phosphatase"/>
</dbReference>
<protein>
    <recommendedName>
        <fullName evidence="3">DNA-(apurinic or apyrimidinic site) endonuclease 2</fullName>
    </recommendedName>
</protein>
<reference evidence="16 17" key="1">
    <citation type="submission" date="2017-04" db="EMBL/GenBank/DDBJ databases">
        <title>Draft genome of the yeast Clavispora lusitaniae type strain CBS 6936.</title>
        <authorList>
            <person name="Durrens P."/>
            <person name="Klopp C."/>
            <person name="Biteau N."/>
            <person name="Fitton-Ouhabi V."/>
            <person name="Dementhon K."/>
            <person name="Accoceberry I."/>
            <person name="Sherman D.J."/>
            <person name="Noel T."/>
        </authorList>
    </citation>
    <scope>NUCLEOTIDE SEQUENCE [LARGE SCALE GENOMIC DNA]</scope>
    <source>
        <strain evidence="16 17">CBS 6936</strain>
    </source>
</reference>
<gene>
    <name evidence="16" type="ORF">A9F13_03g01705</name>
</gene>
<evidence type="ECO:0000256" key="4">
    <source>
        <dbReference type="ARBA" id="ARBA00022723"/>
    </source>
</evidence>
<dbReference type="PROSITE" id="PS51999">
    <property type="entry name" value="ZF_GRF"/>
    <property type="match status" value="1"/>
</dbReference>